<dbReference type="AlphaFoldDB" id="A0A4Q2ANK6"/>
<keyword evidence="1" id="KW-0732">Signal</keyword>
<dbReference type="Proteomes" id="UP000289316">
    <property type="component" value="Unassembled WGS sequence"/>
</dbReference>
<evidence type="ECO:0008006" key="4">
    <source>
        <dbReference type="Google" id="ProtNLM"/>
    </source>
</evidence>
<evidence type="ECO:0000256" key="1">
    <source>
        <dbReference type="SAM" id="SignalP"/>
    </source>
</evidence>
<name>A0A4Q2ANK6_9LACO</name>
<dbReference type="OrthoDB" id="9803578at2"/>
<reference evidence="2 3" key="1">
    <citation type="submission" date="2018-09" db="EMBL/GenBank/DDBJ databases">
        <title>Murine metabolic-syndrome-specific gut microbial biobank.</title>
        <authorList>
            <person name="Liu C."/>
        </authorList>
    </citation>
    <scope>NUCLEOTIDE SEQUENCE [LARGE SCALE GENOMIC DNA]</scope>
    <source>
        <strain evidence="2 3">C-30</strain>
    </source>
</reference>
<dbReference type="InterPro" id="IPR029058">
    <property type="entry name" value="AB_hydrolase_fold"/>
</dbReference>
<dbReference type="RefSeq" id="WP_129303324.1">
    <property type="nucleotide sequence ID" value="NZ_CAJTAQ010000033.1"/>
</dbReference>
<dbReference type="InterPro" id="IPR000801">
    <property type="entry name" value="Esterase-like"/>
</dbReference>
<proteinExistence type="predicted"/>
<dbReference type="GO" id="GO:0016747">
    <property type="term" value="F:acyltransferase activity, transferring groups other than amino-acyl groups"/>
    <property type="evidence" value="ECO:0007669"/>
    <property type="project" value="TreeGrafter"/>
</dbReference>
<comment type="caution">
    <text evidence="2">The sequence shown here is derived from an EMBL/GenBank/DDBJ whole genome shotgun (WGS) entry which is preliminary data.</text>
</comment>
<dbReference type="EMBL" id="QZFR01000073">
    <property type="protein sequence ID" value="RXV70451.1"/>
    <property type="molecule type" value="Genomic_DNA"/>
</dbReference>
<dbReference type="PANTHER" id="PTHR48098">
    <property type="entry name" value="ENTEROCHELIN ESTERASE-RELATED"/>
    <property type="match status" value="1"/>
</dbReference>
<evidence type="ECO:0000313" key="2">
    <source>
        <dbReference type="EMBL" id="RXV70451.1"/>
    </source>
</evidence>
<protein>
    <recommendedName>
        <fullName evidence="4">Esterase</fullName>
    </recommendedName>
</protein>
<evidence type="ECO:0000313" key="3">
    <source>
        <dbReference type="Proteomes" id="UP000289316"/>
    </source>
</evidence>
<accession>A0A4Q2ANK6</accession>
<feature type="chain" id="PRO_5020877955" description="Esterase" evidence="1">
    <location>
        <begin position="27"/>
        <end position="290"/>
    </location>
</feature>
<dbReference type="Pfam" id="PF00756">
    <property type="entry name" value="Esterase"/>
    <property type="match status" value="1"/>
</dbReference>
<sequence length="290" mass="32794">MKLFRTIIVVSICIRGLLSFSELVQASGSKTETVTYKIRYQGKTYSKKALVYVPANYDKQKKYDVLYFLHGSGDSALGFYENSHYQQVLDKLAKQGKLKDTLVVFPTFYPSQAFVTGDYQKDDKLSRFFSRTELMGALVPKVEAKYSTYAKSTAKKELQQTRAHRAIGGFSMGAITSWYVFEEQLPYFKTFVTLGGDSWVIQEDGGGTATKQTAKKLAQTPKKYPDLGFKILAGAGSRDPAAELLQKQIKEMKKYRGFNDADLKYYELPGAHHTLEATVTLFEHYAKQIF</sequence>
<feature type="signal peptide" evidence="1">
    <location>
        <begin position="1"/>
        <end position="26"/>
    </location>
</feature>
<dbReference type="InterPro" id="IPR050583">
    <property type="entry name" value="Mycobacterial_A85_antigen"/>
</dbReference>
<dbReference type="PANTHER" id="PTHR48098:SF1">
    <property type="entry name" value="DIACYLGLYCEROL ACYLTRANSFERASE_MYCOLYLTRANSFERASE AG85A"/>
    <property type="match status" value="1"/>
</dbReference>
<organism evidence="2 3">
    <name type="scientific">Ligilactobacillus murinus</name>
    <dbReference type="NCBI Taxonomy" id="1622"/>
    <lineage>
        <taxon>Bacteria</taxon>
        <taxon>Bacillati</taxon>
        <taxon>Bacillota</taxon>
        <taxon>Bacilli</taxon>
        <taxon>Lactobacillales</taxon>
        <taxon>Lactobacillaceae</taxon>
        <taxon>Ligilactobacillus</taxon>
    </lineage>
</organism>
<dbReference type="SUPFAM" id="SSF53474">
    <property type="entry name" value="alpha/beta-Hydrolases"/>
    <property type="match status" value="1"/>
</dbReference>
<dbReference type="Gene3D" id="3.40.50.1820">
    <property type="entry name" value="alpha/beta hydrolase"/>
    <property type="match status" value="1"/>
</dbReference>
<gene>
    <name evidence="2" type="ORF">D6C19_08845</name>
</gene>